<keyword evidence="7" id="KW-1185">Reference proteome</keyword>
<feature type="repeat" description="RCC1" evidence="2">
    <location>
        <begin position="156"/>
        <end position="204"/>
    </location>
</feature>
<evidence type="ECO:0000256" key="1">
    <source>
        <dbReference type="ARBA" id="ARBA00022737"/>
    </source>
</evidence>
<keyword evidence="3" id="KW-0175">Coiled coil</keyword>
<dbReference type="Pfam" id="PF25390">
    <property type="entry name" value="WD40_RLD"/>
    <property type="match status" value="1"/>
</dbReference>
<dbReference type="InterPro" id="IPR058923">
    <property type="entry name" value="RCC1-like_dom"/>
</dbReference>
<sequence>MISESIVYVWGADNEGQLGLGKNRGSSQYYHIPKICHYKIGFIQVSCGKDHTALLTQNGYVYTMGCNEHNKLGHVTKQSLQAPQKIEQLSKVIQVSCGYTHTACITSDGSLFTWGDNSSGQLGVKQNGNLNKVNTLTNCIHVSCGNKHTLVLTDAQECFGFGLNDNSQLGIQRLKTIIEPTKIKLPLLQQTCAGNLFSVFLTQDGIVYICGLGFGNLQKLNYKQKFIKIDGKSTPIGLTSTNELIFFELDEQLMNIKDFCMGDLVGMCIGDKAYQWQFDPEQKRITQLKSIDQLNSKQLIHFSAGNSHLICIEQKGSSSFIESVCSSTTTLRGKHEERSKSNYTEKQDGTYNQKIQQLEKQLEEKDRLIQQMKVDYQSKIQQIQQKQKEMEIQLQNKDKEISKLTIELHRLQEVNQNKNSDSEILQCHVQDEGSEDEDEDDVKVLQKQTSLPYQQPNLTYHHSSHSQLHNYTNQQQVKSPVKTLIQENKYDDNLQKNKLCKTDHDREAKYQSFVKQKKKEVLNERPQSSIREKTNNNNNNEKANLTTIKSRLTDLQKNKEQLEQRMRQFEDRLRENKLYTK</sequence>
<reference evidence="6" key="1">
    <citation type="submission" date="2021-01" db="EMBL/GenBank/DDBJ databases">
        <authorList>
            <consortium name="Genoscope - CEA"/>
            <person name="William W."/>
        </authorList>
    </citation>
    <scope>NUCLEOTIDE SEQUENCE</scope>
</reference>
<feature type="region of interest" description="Disordered" evidence="4">
    <location>
        <begin position="518"/>
        <end position="545"/>
    </location>
</feature>
<name>A0A8S1WE25_9CILI</name>
<dbReference type="InterPro" id="IPR051625">
    <property type="entry name" value="Signaling_Regulatory_Domain"/>
</dbReference>
<evidence type="ECO:0000313" key="6">
    <source>
        <dbReference type="EMBL" id="CAD8186389.1"/>
    </source>
</evidence>
<accession>A0A8S1WE25</accession>
<evidence type="ECO:0000256" key="4">
    <source>
        <dbReference type="SAM" id="MobiDB-lite"/>
    </source>
</evidence>
<feature type="domain" description="RCC1-like" evidence="5">
    <location>
        <begin position="7"/>
        <end position="316"/>
    </location>
</feature>
<dbReference type="InterPro" id="IPR000408">
    <property type="entry name" value="Reg_chr_condens"/>
</dbReference>
<dbReference type="PROSITE" id="PS00626">
    <property type="entry name" value="RCC1_2"/>
    <property type="match status" value="2"/>
</dbReference>
<feature type="region of interest" description="Disordered" evidence="4">
    <location>
        <begin position="331"/>
        <end position="350"/>
    </location>
</feature>
<dbReference type="PANTHER" id="PTHR22872:SF9">
    <property type="entry name" value="X-LINKED RETINITIS PIGMENTOSA GTPASE REGULATOR"/>
    <property type="match status" value="1"/>
</dbReference>
<dbReference type="PANTHER" id="PTHR22872">
    <property type="entry name" value="BTK-BINDING PROTEIN-RELATED"/>
    <property type="match status" value="1"/>
</dbReference>
<evidence type="ECO:0000256" key="3">
    <source>
        <dbReference type="SAM" id="Coils"/>
    </source>
</evidence>
<feature type="repeat" description="RCC1" evidence="2">
    <location>
        <begin position="59"/>
        <end position="108"/>
    </location>
</feature>
<evidence type="ECO:0000256" key="2">
    <source>
        <dbReference type="PROSITE-ProRule" id="PRU00235"/>
    </source>
</evidence>
<dbReference type="AlphaFoldDB" id="A0A8S1WE25"/>
<feature type="compositionally biased region" description="Basic and acidic residues" evidence="4">
    <location>
        <begin position="333"/>
        <end position="348"/>
    </location>
</feature>
<gene>
    <name evidence="6" type="ORF">PPENT_87.1.T0870050</name>
</gene>
<feature type="coiled-coil region" evidence="3">
    <location>
        <begin position="351"/>
        <end position="421"/>
    </location>
</feature>
<feature type="repeat" description="RCC1" evidence="2">
    <location>
        <begin position="5"/>
        <end position="58"/>
    </location>
</feature>
<evidence type="ECO:0000259" key="5">
    <source>
        <dbReference type="Pfam" id="PF25390"/>
    </source>
</evidence>
<dbReference type="PROSITE" id="PS50012">
    <property type="entry name" value="RCC1_3"/>
    <property type="match status" value="4"/>
</dbReference>
<evidence type="ECO:0000313" key="7">
    <source>
        <dbReference type="Proteomes" id="UP000689195"/>
    </source>
</evidence>
<dbReference type="OrthoDB" id="299594at2759"/>
<comment type="caution">
    <text evidence="6">The sequence shown here is derived from an EMBL/GenBank/DDBJ whole genome shotgun (WGS) entry which is preliminary data.</text>
</comment>
<protein>
    <recommendedName>
        <fullName evidence="5">RCC1-like domain-containing protein</fullName>
    </recommendedName>
</protein>
<proteinExistence type="predicted"/>
<dbReference type="EMBL" id="CAJJDO010000087">
    <property type="protein sequence ID" value="CAD8186389.1"/>
    <property type="molecule type" value="Genomic_DNA"/>
</dbReference>
<keyword evidence="1" id="KW-0677">Repeat</keyword>
<organism evidence="6 7">
    <name type="scientific">Paramecium pentaurelia</name>
    <dbReference type="NCBI Taxonomy" id="43138"/>
    <lineage>
        <taxon>Eukaryota</taxon>
        <taxon>Sar</taxon>
        <taxon>Alveolata</taxon>
        <taxon>Ciliophora</taxon>
        <taxon>Intramacronucleata</taxon>
        <taxon>Oligohymenophorea</taxon>
        <taxon>Peniculida</taxon>
        <taxon>Parameciidae</taxon>
        <taxon>Paramecium</taxon>
    </lineage>
</organism>
<feature type="repeat" description="RCC1" evidence="2">
    <location>
        <begin position="109"/>
        <end position="155"/>
    </location>
</feature>
<dbReference type="Proteomes" id="UP000689195">
    <property type="component" value="Unassembled WGS sequence"/>
</dbReference>